<dbReference type="GO" id="GO:0016780">
    <property type="term" value="F:phosphotransferase activity, for other substituted phosphate groups"/>
    <property type="evidence" value="ECO:0007669"/>
    <property type="project" value="InterPro"/>
</dbReference>
<dbReference type="PANTHER" id="PTHR14269:SF11">
    <property type="entry name" value="CDP-DIACYLGLYCEROL--GLYCEROL-3-PHOSPHATE 3-PHOSPHATIDYLTRANSFERASE"/>
    <property type="match status" value="1"/>
</dbReference>
<sequence>MSTVGGIGLTRALVGSGLPEASVQCAWSVALLWSIVRRRRLWERMDGAPLLQLGWANHLTLLRIYLLPALLILVLGGAWAASVVLFAVLALTDIADGFLARRTNATSKLGYILDPVGDILFNLGLTVTLSARGVLPTWVGAVAFVRYASLLLGAAWFLGRRGELRVGPTRLGKATGLVIGMSLFAILLDLASTDTVGAVARVARTVLGLAFGVGVIQAGQLGWDRLRRPDIGDEARYRRGGELWSKGSGTPDEPSS</sequence>
<keyword evidence="9" id="KW-0594">Phospholipid biosynthesis</keyword>
<dbReference type="AlphaFoldDB" id="A0A956RNC7"/>
<evidence type="ECO:0000313" key="14">
    <source>
        <dbReference type="Proteomes" id="UP000697710"/>
    </source>
</evidence>
<reference evidence="13" key="2">
    <citation type="journal article" date="2021" name="Microbiome">
        <title>Successional dynamics and alternative stable states in a saline activated sludge microbial community over 9 years.</title>
        <authorList>
            <person name="Wang Y."/>
            <person name="Ye J."/>
            <person name="Ju F."/>
            <person name="Liu L."/>
            <person name="Boyd J.A."/>
            <person name="Deng Y."/>
            <person name="Parks D.H."/>
            <person name="Jiang X."/>
            <person name="Yin X."/>
            <person name="Woodcroft B.J."/>
            <person name="Tyson G.W."/>
            <person name="Hugenholtz P."/>
            <person name="Polz M.F."/>
            <person name="Zhang T."/>
        </authorList>
    </citation>
    <scope>NUCLEOTIDE SEQUENCE</scope>
    <source>
        <strain evidence="13">HKST-UBA01</strain>
    </source>
</reference>
<keyword evidence="3" id="KW-0444">Lipid biosynthesis</keyword>
<evidence type="ECO:0000256" key="6">
    <source>
        <dbReference type="ARBA" id="ARBA00022989"/>
    </source>
</evidence>
<evidence type="ECO:0000256" key="4">
    <source>
        <dbReference type="ARBA" id="ARBA00022679"/>
    </source>
</evidence>
<feature type="transmembrane region" description="Helical" evidence="12">
    <location>
        <begin position="171"/>
        <end position="192"/>
    </location>
</feature>
<evidence type="ECO:0000256" key="7">
    <source>
        <dbReference type="ARBA" id="ARBA00023098"/>
    </source>
</evidence>
<keyword evidence="10" id="KW-1208">Phospholipid metabolism</keyword>
<keyword evidence="6 12" id="KW-1133">Transmembrane helix</keyword>
<dbReference type="InterPro" id="IPR050324">
    <property type="entry name" value="CDP-alcohol_PTase-I"/>
</dbReference>
<dbReference type="GO" id="GO:0016020">
    <property type="term" value="C:membrane"/>
    <property type="evidence" value="ECO:0007669"/>
    <property type="project" value="UniProtKB-SubCell"/>
</dbReference>
<comment type="subcellular location">
    <subcellularLocation>
        <location evidence="1">Membrane</location>
        <topology evidence="1">Multi-pass membrane protein</topology>
    </subcellularLocation>
</comment>
<feature type="transmembrane region" description="Helical" evidence="12">
    <location>
        <begin position="137"/>
        <end position="159"/>
    </location>
</feature>
<organism evidence="13 14">
    <name type="scientific">Eiseniibacteriota bacterium</name>
    <dbReference type="NCBI Taxonomy" id="2212470"/>
    <lineage>
        <taxon>Bacteria</taxon>
        <taxon>Candidatus Eiseniibacteriota</taxon>
    </lineage>
</organism>
<evidence type="ECO:0000256" key="12">
    <source>
        <dbReference type="SAM" id="Phobius"/>
    </source>
</evidence>
<dbReference type="GO" id="GO:0046474">
    <property type="term" value="P:glycerophospholipid biosynthetic process"/>
    <property type="evidence" value="ECO:0007669"/>
    <property type="project" value="TreeGrafter"/>
</dbReference>
<feature type="transmembrane region" description="Helical" evidence="12">
    <location>
        <begin position="198"/>
        <end position="218"/>
    </location>
</feature>
<evidence type="ECO:0000256" key="5">
    <source>
        <dbReference type="ARBA" id="ARBA00022692"/>
    </source>
</evidence>
<evidence type="ECO:0000256" key="2">
    <source>
        <dbReference type="ARBA" id="ARBA00010441"/>
    </source>
</evidence>
<keyword evidence="4 11" id="KW-0808">Transferase</keyword>
<feature type="transmembrane region" description="Helical" evidence="12">
    <location>
        <begin position="111"/>
        <end position="131"/>
    </location>
</feature>
<evidence type="ECO:0000256" key="1">
    <source>
        <dbReference type="ARBA" id="ARBA00004141"/>
    </source>
</evidence>
<keyword evidence="5 12" id="KW-0812">Transmembrane</keyword>
<evidence type="ECO:0000256" key="3">
    <source>
        <dbReference type="ARBA" id="ARBA00022516"/>
    </source>
</evidence>
<accession>A0A956RNC7</accession>
<keyword evidence="7" id="KW-0443">Lipid metabolism</keyword>
<evidence type="ECO:0000256" key="8">
    <source>
        <dbReference type="ARBA" id="ARBA00023136"/>
    </source>
</evidence>
<dbReference type="EMBL" id="JAGQHR010000157">
    <property type="protein sequence ID" value="MCA9727391.1"/>
    <property type="molecule type" value="Genomic_DNA"/>
</dbReference>
<dbReference type="Proteomes" id="UP000697710">
    <property type="component" value="Unassembled WGS sequence"/>
</dbReference>
<comment type="caution">
    <text evidence="13">The sequence shown here is derived from an EMBL/GenBank/DDBJ whole genome shotgun (WGS) entry which is preliminary data.</text>
</comment>
<name>A0A956RNC7_UNCEI</name>
<reference evidence="13" key="1">
    <citation type="submission" date="2020-04" db="EMBL/GenBank/DDBJ databases">
        <authorList>
            <person name="Zhang T."/>
        </authorList>
    </citation>
    <scope>NUCLEOTIDE SEQUENCE</scope>
    <source>
        <strain evidence="13">HKST-UBA01</strain>
    </source>
</reference>
<comment type="similarity">
    <text evidence="2 11">Belongs to the CDP-alcohol phosphatidyltransferase class-I family.</text>
</comment>
<evidence type="ECO:0000256" key="9">
    <source>
        <dbReference type="ARBA" id="ARBA00023209"/>
    </source>
</evidence>
<feature type="transmembrane region" description="Helical" evidence="12">
    <location>
        <begin position="64"/>
        <end position="91"/>
    </location>
</feature>
<dbReference type="Pfam" id="PF01066">
    <property type="entry name" value="CDP-OH_P_transf"/>
    <property type="match status" value="1"/>
</dbReference>
<keyword evidence="8 12" id="KW-0472">Membrane</keyword>
<dbReference type="InterPro" id="IPR048254">
    <property type="entry name" value="CDP_ALCOHOL_P_TRANSF_CS"/>
</dbReference>
<proteinExistence type="inferred from homology"/>
<evidence type="ECO:0000313" key="13">
    <source>
        <dbReference type="EMBL" id="MCA9727391.1"/>
    </source>
</evidence>
<evidence type="ECO:0000256" key="11">
    <source>
        <dbReference type="RuleBase" id="RU003750"/>
    </source>
</evidence>
<dbReference type="InterPro" id="IPR043130">
    <property type="entry name" value="CDP-OH_PTrfase_TM_dom"/>
</dbReference>
<evidence type="ECO:0000256" key="10">
    <source>
        <dbReference type="ARBA" id="ARBA00023264"/>
    </source>
</evidence>
<gene>
    <name evidence="13" type="ORF">KC729_06895</name>
</gene>
<dbReference type="Gene3D" id="1.20.120.1760">
    <property type="match status" value="1"/>
</dbReference>
<dbReference type="PANTHER" id="PTHR14269">
    <property type="entry name" value="CDP-DIACYLGLYCEROL--GLYCEROL-3-PHOSPHATE 3-PHOSPHATIDYLTRANSFERASE-RELATED"/>
    <property type="match status" value="1"/>
</dbReference>
<protein>
    <submittedName>
        <fullName evidence="13">CDP-alcohol phosphatidyltransferase family protein</fullName>
    </submittedName>
</protein>
<dbReference type="PROSITE" id="PS00379">
    <property type="entry name" value="CDP_ALCOHOL_P_TRANSF"/>
    <property type="match status" value="1"/>
</dbReference>
<dbReference type="InterPro" id="IPR000462">
    <property type="entry name" value="CDP-OH_P_trans"/>
</dbReference>